<dbReference type="VEuPathDB" id="FungiDB:VP01_2171g1"/>
<dbReference type="GO" id="GO:0003723">
    <property type="term" value="F:RNA binding"/>
    <property type="evidence" value="ECO:0007669"/>
    <property type="project" value="UniProtKB-UniRule"/>
</dbReference>
<dbReference type="PROSITE" id="PS50304">
    <property type="entry name" value="TUDOR"/>
    <property type="match status" value="1"/>
</dbReference>
<evidence type="ECO:0000259" key="6">
    <source>
        <dbReference type="PROSITE" id="PS50304"/>
    </source>
</evidence>
<dbReference type="PANTHER" id="PTHR12302">
    <property type="entry name" value="EBNA2 BINDING PROTEIN P100"/>
    <property type="match status" value="1"/>
</dbReference>
<feature type="region of interest" description="Disordered" evidence="5">
    <location>
        <begin position="166"/>
        <end position="204"/>
    </location>
</feature>
<dbReference type="PANTHER" id="PTHR12302:SF2">
    <property type="entry name" value="STAPHYLOCOCCAL NUCLEASE DOMAIN-CONTAINING PROTEIN 1"/>
    <property type="match status" value="1"/>
</dbReference>
<dbReference type="SMART" id="SM00333">
    <property type="entry name" value="TUDOR"/>
    <property type="match status" value="1"/>
</dbReference>
<dbReference type="InterPro" id="IPR016685">
    <property type="entry name" value="Silence_cplx_Nase-comp_TudorSN"/>
</dbReference>
<dbReference type="OrthoDB" id="10023235at2759"/>
<comment type="caution">
    <text evidence="8">The sequence shown here is derived from an EMBL/GenBank/DDBJ whole genome shotgun (WGS) entry which is preliminary data.</text>
</comment>
<dbReference type="SUPFAM" id="SSF63748">
    <property type="entry name" value="Tudor/PWWP/MBT"/>
    <property type="match status" value="1"/>
</dbReference>
<feature type="compositionally biased region" description="Basic and acidic residues" evidence="5">
    <location>
        <begin position="184"/>
        <end position="203"/>
    </location>
</feature>
<keyword evidence="9" id="KW-1185">Reference proteome</keyword>
<evidence type="ECO:0008006" key="10">
    <source>
        <dbReference type="Google" id="ProtNLM"/>
    </source>
</evidence>
<dbReference type="AlphaFoldDB" id="A0A0L6V9L7"/>
<protein>
    <recommendedName>
        <fullName evidence="10">Transcription factor</fullName>
    </recommendedName>
</protein>
<feature type="domain" description="TNase-like" evidence="7">
    <location>
        <begin position="32"/>
        <end position="208"/>
    </location>
</feature>
<dbReference type="Pfam" id="PF00567">
    <property type="entry name" value="TUDOR"/>
    <property type="match status" value="1"/>
</dbReference>
<feature type="compositionally biased region" description="Polar residues" evidence="5">
    <location>
        <begin position="282"/>
        <end position="295"/>
    </location>
</feature>
<dbReference type="Pfam" id="PF00565">
    <property type="entry name" value="SNase"/>
    <property type="match status" value="2"/>
</dbReference>
<proteinExistence type="predicted"/>
<dbReference type="SMART" id="SM00318">
    <property type="entry name" value="SNc"/>
    <property type="match status" value="4"/>
</dbReference>
<feature type="domain" description="TNase-like" evidence="7">
    <location>
        <begin position="238"/>
        <end position="409"/>
    </location>
</feature>
<dbReference type="PROSITE" id="PS50830">
    <property type="entry name" value="TNASE_3"/>
    <property type="match status" value="4"/>
</dbReference>
<evidence type="ECO:0000313" key="9">
    <source>
        <dbReference type="Proteomes" id="UP000037035"/>
    </source>
</evidence>
<dbReference type="Gene3D" id="2.30.30.140">
    <property type="match status" value="1"/>
</dbReference>
<evidence type="ECO:0000256" key="5">
    <source>
        <dbReference type="SAM" id="MobiDB-lite"/>
    </source>
</evidence>
<dbReference type="GO" id="GO:0031332">
    <property type="term" value="C:RNAi effector complex"/>
    <property type="evidence" value="ECO:0007669"/>
    <property type="project" value="InterPro"/>
</dbReference>
<feature type="domain" description="TNase-like" evidence="7">
    <location>
        <begin position="432"/>
        <end position="579"/>
    </location>
</feature>
<dbReference type="GO" id="GO:0005634">
    <property type="term" value="C:nucleus"/>
    <property type="evidence" value="ECO:0007669"/>
    <property type="project" value="TreeGrafter"/>
</dbReference>
<dbReference type="InterPro" id="IPR002999">
    <property type="entry name" value="Tudor"/>
</dbReference>
<evidence type="ECO:0000256" key="2">
    <source>
        <dbReference type="ARBA" id="ARBA00022490"/>
    </source>
</evidence>
<dbReference type="FunFam" id="2.30.30.140:FF:000018">
    <property type="entry name" value="Serine/threonine-protein kinase 31"/>
    <property type="match status" value="1"/>
</dbReference>
<reference evidence="8 9" key="1">
    <citation type="submission" date="2015-08" db="EMBL/GenBank/DDBJ databases">
        <title>Next Generation Sequencing and Analysis of the Genome of Puccinia sorghi L Schw, the Causal Agent of Maize Common Rust.</title>
        <authorList>
            <person name="Rochi L."/>
            <person name="Burguener G."/>
            <person name="Darino M."/>
            <person name="Turjanski A."/>
            <person name="Kreff E."/>
            <person name="Dieguez M.J."/>
            <person name="Sacco F."/>
        </authorList>
    </citation>
    <scope>NUCLEOTIDE SEQUENCE [LARGE SCALE GENOMIC DNA]</scope>
    <source>
        <strain evidence="8 9">RO10H11247</strain>
    </source>
</reference>
<dbReference type="GO" id="GO:0031047">
    <property type="term" value="P:regulatory ncRNA-mediated gene silencing"/>
    <property type="evidence" value="ECO:0007669"/>
    <property type="project" value="UniProtKB-UniRule"/>
</dbReference>
<dbReference type="InterPro" id="IPR035437">
    <property type="entry name" value="SNase_OB-fold_sf"/>
</dbReference>
<gene>
    <name evidence="8" type="ORF">VP01_2171g1</name>
</gene>
<dbReference type="PIRSF" id="PIRSF017179">
    <property type="entry name" value="RISC-Tudor-SN"/>
    <property type="match status" value="1"/>
</dbReference>
<evidence type="ECO:0000256" key="3">
    <source>
        <dbReference type="ARBA" id="ARBA00022737"/>
    </source>
</evidence>
<feature type="domain" description="Tudor" evidence="6">
    <location>
        <begin position="833"/>
        <end position="893"/>
    </location>
</feature>
<dbReference type="GO" id="GO:0005829">
    <property type="term" value="C:cytosol"/>
    <property type="evidence" value="ECO:0007669"/>
    <property type="project" value="UniProtKB-UniRule"/>
</dbReference>
<dbReference type="Gene3D" id="2.40.50.90">
    <property type="match status" value="5"/>
</dbReference>
<sequence length="1038" mass="114849">MSLKVLAWPANNATTNTPGLGECFEISSIFLCKLLAIVKSVLSSDTLILRGRPINGQPPKERTLHLAGSVYMSWLGEECANGSIWELYFHSLTAPRPGSRDRPDEPWAFESREFVRSMLVGKEIGFTISYTIPSGGEFGVALLTSGTNPPVDVALEIVKNGWAKLRENTKPGNADDENNGGNPEQDRRNQLKEAEETARREGKGLWAEAPPNLEVHYSMPEDPAAFLREYKGKSLDGPSKYPIIETVSNGTTVRARLMLSPEKHQFVTLTMAGVRSPRSRQYAPQVQADTPTSANEGEPFGDEAKFFAECRLLQRSVSIVLISLPTPQATSLASQAQTQQSLVVSSFIGIVRHPAGSIAALLLANGLARVVDWHAGFLSSVPEEQGGGMERLRKAEAEGKAAQRGHWKLVAASTNDPSAANGSTVATAPSKMKFEGIVSRVWTGDTFSIRVSSANKSDGQEDRKVQLSSIRQPRPTDYKFGGLASEARELLRRRLIGKQVHISVDYIRPKEGDYEAKECVTMKLPTGVYASSNVANLLLERGYATVLRHRQGEDRSEDYDMLMATEMKAQTEGKGLHSDKEFPPPKVTDVSEVSHYSSRANSYLSGWKRQGKMPAVVDYVASGSRFKIWLPKQDLKFTLVLSGVKCPKTARHPGEKNEPFGLEALDFANRHAMQRDVEVEVESTDKSGGFIGGLFLNKSDNFGLLLVKEGLANCNEFSLERSPYGKELKTAEDEAKQNHKNVRICSLMWRNFVEQSSDSAVQISNGMKNMTIRPNVEYIDLIISDIREPVDSSDVTFSVQILKNGGIPELTALMTDFAVYHRSAPLCSTPGSDYRAGDLVSAQFSVDHAWYRAKIRKNFPHKKEAEVVFIDYGNSEVVPHSNIRSLDPRFKSLPPQAKEATLSFVKLLGPDTEYRQEALDRFRSLVEGQTLAANIDYRDPSQNGRLHLSLYDATDPRTSTSSLNHRLVREGYALINLKAPYKSAYLEQYSALDEAKKQAKRDRAGAYEFGDAGVSCERFDSWSPKQLGDTRTLNSCRA</sequence>
<feature type="domain" description="TNase-like" evidence="7">
    <location>
        <begin position="611"/>
        <end position="742"/>
    </location>
</feature>
<feature type="region of interest" description="Disordered" evidence="5">
    <location>
        <begin position="278"/>
        <end position="300"/>
    </location>
</feature>
<organism evidence="8 9">
    <name type="scientific">Puccinia sorghi</name>
    <dbReference type="NCBI Taxonomy" id="27349"/>
    <lineage>
        <taxon>Eukaryota</taxon>
        <taxon>Fungi</taxon>
        <taxon>Dikarya</taxon>
        <taxon>Basidiomycota</taxon>
        <taxon>Pucciniomycotina</taxon>
        <taxon>Pucciniomycetes</taxon>
        <taxon>Pucciniales</taxon>
        <taxon>Pucciniaceae</taxon>
        <taxon>Puccinia</taxon>
    </lineage>
</organism>
<dbReference type="CDD" id="cd00175">
    <property type="entry name" value="SNc"/>
    <property type="match status" value="1"/>
</dbReference>
<evidence type="ECO:0000313" key="8">
    <source>
        <dbReference type="EMBL" id="KNZ57389.1"/>
    </source>
</evidence>
<accession>A0A0L6V9L7</accession>
<evidence type="ECO:0000256" key="1">
    <source>
        <dbReference type="ARBA" id="ARBA00004496"/>
    </source>
</evidence>
<dbReference type="GO" id="GO:0004518">
    <property type="term" value="F:nuclease activity"/>
    <property type="evidence" value="ECO:0007669"/>
    <property type="project" value="TreeGrafter"/>
</dbReference>
<evidence type="ECO:0000256" key="4">
    <source>
        <dbReference type="PIRNR" id="PIRNR017179"/>
    </source>
</evidence>
<keyword evidence="2 4" id="KW-0963">Cytoplasm</keyword>
<dbReference type="SUPFAM" id="SSF50199">
    <property type="entry name" value="Staphylococcal nuclease"/>
    <property type="match status" value="5"/>
</dbReference>
<evidence type="ECO:0000259" key="7">
    <source>
        <dbReference type="PROSITE" id="PS50830"/>
    </source>
</evidence>
<dbReference type="STRING" id="27349.A0A0L6V9L7"/>
<keyword evidence="3" id="KW-0677">Repeat</keyword>
<dbReference type="GO" id="GO:0006402">
    <property type="term" value="P:mRNA catabolic process"/>
    <property type="evidence" value="ECO:0007669"/>
    <property type="project" value="UniProtKB-UniRule"/>
</dbReference>
<comment type="subcellular location">
    <subcellularLocation>
        <location evidence="1 4">Cytoplasm</location>
    </subcellularLocation>
</comment>
<dbReference type="Proteomes" id="UP000037035">
    <property type="component" value="Unassembled WGS sequence"/>
</dbReference>
<name>A0A0L6V9L7_9BASI</name>
<dbReference type="EMBL" id="LAVV01007027">
    <property type="protein sequence ID" value="KNZ57389.1"/>
    <property type="molecule type" value="Genomic_DNA"/>
</dbReference>
<dbReference type="InterPro" id="IPR016071">
    <property type="entry name" value="Staphylococal_nuclease_OB-fold"/>
</dbReference>